<evidence type="ECO:0008006" key="6">
    <source>
        <dbReference type="Google" id="ProtNLM"/>
    </source>
</evidence>
<feature type="region of interest" description="Disordered" evidence="1">
    <location>
        <begin position="207"/>
        <end position="229"/>
    </location>
</feature>
<feature type="transmembrane region" description="Helical" evidence="2">
    <location>
        <begin position="234"/>
        <end position="255"/>
    </location>
</feature>
<evidence type="ECO:0000313" key="4">
    <source>
        <dbReference type="EMBL" id="MBC5711684.1"/>
    </source>
</evidence>
<keyword evidence="3" id="KW-0732">Signal</keyword>
<gene>
    <name evidence="4" type="ORF">H8S75_27530</name>
</gene>
<evidence type="ECO:0000256" key="3">
    <source>
        <dbReference type="SAM" id="SignalP"/>
    </source>
</evidence>
<organism evidence="4 5">
    <name type="scientific">Hungatella hominis</name>
    <dbReference type="NCBI Taxonomy" id="2763050"/>
    <lineage>
        <taxon>Bacteria</taxon>
        <taxon>Bacillati</taxon>
        <taxon>Bacillota</taxon>
        <taxon>Clostridia</taxon>
        <taxon>Lachnospirales</taxon>
        <taxon>Lachnospiraceae</taxon>
        <taxon>Hungatella</taxon>
    </lineage>
</organism>
<reference evidence="4 5" key="1">
    <citation type="submission" date="2020-08" db="EMBL/GenBank/DDBJ databases">
        <title>Genome public.</title>
        <authorList>
            <person name="Liu C."/>
            <person name="Sun Q."/>
        </authorList>
    </citation>
    <scope>NUCLEOTIDE SEQUENCE [LARGE SCALE GENOMIC DNA]</scope>
    <source>
        <strain evidence="4 5">NSJ-66</strain>
    </source>
</reference>
<evidence type="ECO:0000313" key="5">
    <source>
        <dbReference type="Proteomes" id="UP000634672"/>
    </source>
</evidence>
<evidence type="ECO:0000256" key="1">
    <source>
        <dbReference type="SAM" id="MobiDB-lite"/>
    </source>
</evidence>
<evidence type="ECO:0000256" key="2">
    <source>
        <dbReference type="SAM" id="Phobius"/>
    </source>
</evidence>
<sequence length="259" mass="29284">MKCWKIKILPVLLLSLLLSEPAHGGQNEIENQDVPVIVMWQEGHGFGEDGRMIYSGWAFDPESGCYVRFDNGNVLVKAERILDTDNYDEFFTDTEQATGTLAIRGEVIRHFTGNVRVVVENVDTHGEKICNLNVENGYCYNLPVPEGQYQMKEAEAVWNKNHYKVSFNGESQEISRDKTGLFEISVLPEGDGGENQASWERLNQELAKTDQEEPAVSASDERNDGEEYEAQPSYWPEVCLVVGIFVLAYGIYRFWAGGR</sequence>
<feature type="signal peptide" evidence="3">
    <location>
        <begin position="1"/>
        <end position="24"/>
    </location>
</feature>
<feature type="chain" id="PRO_5047209437" description="Carboxypeptidase regulatory-like domain-containing protein" evidence="3">
    <location>
        <begin position="25"/>
        <end position="259"/>
    </location>
</feature>
<accession>A0ABR7HER1</accession>
<proteinExistence type="predicted"/>
<dbReference type="RefSeq" id="WP_187024260.1">
    <property type="nucleotide sequence ID" value="NZ_JACOPB010000020.1"/>
</dbReference>
<comment type="caution">
    <text evidence="4">The sequence shown here is derived from an EMBL/GenBank/DDBJ whole genome shotgun (WGS) entry which is preliminary data.</text>
</comment>
<keyword evidence="2" id="KW-0812">Transmembrane</keyword>
<name>A0ABR7HER1_9FIRM</name>
<keyword evidence="2" id="KW-1133">Transmembrane helix</keyword>
<keyword evidence="5" id="KW-1185">Reference proteome</keyword>
<dbReference type="Proteomes" id="UP000634672">
    <property type="component" value="Unassembled WGS sequence"/>
</dbReference>
<protein>
    <recommendedName>
        <fullName evidence="6">Carboxypeptidase regulatory-like domain-containing protein</fullName>
    </recommendedName>
</protein>
<dbReference type="EMBL" id="JACOPB010000020">
    <property type="protein sequence ID" value="MBC5711684.1"/>
    <property type="molecule type" value="Genomic_DNA"/>
</dbReference>
<keyword evidence="2" id="KW-0472">Membrane</keyword>